<sequence>MPILTILWKFKYWIAIAVFFFLWVGQIAYTNHLSGKLKDAETECDSRVAKAIKPYQDSIVKAREQKAITEKAWSDKYIEVEQNAIKKIQDANAAARSADLAASGLSKQLSEANKRLPTAPKETIIEYTVTNNELLEACTAEYRSMAEKADGHAIDVERLSNVWPEDKALK</sequence>
<keyword evidence="1" id="KW-0472">Membrane</keyword>
<reference evidence="2" key="1">
    <citation type="submission" date="2024-06" db="EMBL/GenBank/DDBJ databases">
        <authorList>
            <person name="Song Z."/>
        </authorList>
    </citation>
    <scope>NUCLEOTIDE SEQUENCE</scope>
    <source>
        <strain evidence="2">A1-4-2</strain>
    </source>
</reference>
<evidence type="ECO:0000313" key="2">
    <source>
        <dbReference type="EMBL" id="XBU16707.1"/>
    </source>
</evidence>
<dbReference type="RefSeq" id="WP_349929484.1">
    <property type="nucleotide sequence ID" value="NZ_CP157981.1"/>
</dbReference>
<protein>
    <submittedName>
        <fullName evidence="2">Uncharacterized protein</fullName>
    </submittedName>
</protein>
<proteinExistence type="predicted"/>
<name>A0AAU7SZW9_9GAMM</name>
<dbReference type="AlphaFoldDB" id="A0AAU7SZW9"/>
<keyword evidence="1" id="KW-1133">Transmembrane helix</keyword>
<evidence type="ECO:0000256" key="1">
    <source>
        <dbReference type="SAM" id="Phobius"/>
    </source>
</evidence>
<gene>
    <name evidence="2" type="ORF">ABJ384_05965</name>
</gene>
<accession>A0AAU7SZW9</accession>
<feature type="transmembrane region" description="Helical" evidence="1">
    <location>
        <begin position="12"/>
        <end position="29"/>
    </location>
</feature>
<keyword evidence="1" id="KW-0812">Transmembrane</keyword>
<dbReference type="EMBL" id="CP157981">
    <property type="protein sequence ID" value="XBU16707.1"/>
    <property type="molecule type" value="Genomic_DNA"/>
</dbReference>
<organism evidence="2">
    <name type="scientific">Acinetobacter sp. A1-4-2</name>
    <dbReference type="NCBI Taxonomy" id="3156489"/>
    <lineage>
        <taxon>Bacteria</taxon>
        <taxon>Pseudomonadati</taxon>
        <taxon>Pseudomonadota</taxon>
        <taxon>Gammaproteobacteria</taxon>
        <taxon>Moraxellales</taxon>
        <taxon>Moraxellaceae</taxon>
        <taxon>Acinetobacter</taxon>
    </lineage>
</organism>